<sequence length="206" mass="23273">MPLPTAADVHLLAFSQARYGKHSYGSDYDHPFWYGGLRLLRGGPQYQGALDDDDEDEREVYGYSKLAERCVPTGHDGALERMTKLPVDILYEIFNHLHPTELLHLSRANKYMRSILYEEHARGVWRAALSSVRALPACPPDMTEQQYASLAFDDWCHVSGMLDLFFLVSSVAPSHNKCAPALSSPLCDQLVDDRTDNRTRQNWGSS</sequence>
<gene>
    <name evidence="2" type="ORF">BDN70DRAFT_811091</name>
</gene>
<dbReference type="Pfam" id="PF12937">
    <property type="entry name" value="F-box-like"/>
    <property type="match status" value="1"/>
</dbReference>
<accession>A0A9P5Z016</accession>
<dbReference type="CDD" id="cd09917">
    <property type="entry name" value="F-box_SF"/>
    <property type="match status" value="1"/>
</dbReference>
<dbReference type="SUPFAM" id="SSF81383">
    <property type="entry name" value="F-box domain"/>
    <property type="match status" value="1"/>
</dbReference>
<proteinExistence type="predicted"/>
<dbReference type="Proteomes" id="UP000807469">
    <property type="component" value="Unassembled WGS sequence"/>
</dbReference>
<reference evidence="2" key="1">
    <citation type="submission" date="2020-11" db="EMBL/GenBank/DDBJ databases">
        <authorList>
            <consortium name="DOE Joint Genome Institute"/>
            <person name="Ahrendt S."/>
            <person name="Riley R."/>
            <person name="Andreopoulos W."/>
            <person name="Labutti K."/>
            <person name="Pangilinan J."/>
            <person name="Ruiz-Duenas F.J."/>
            <person name="Barrasa J.M."/>
            <person name="Sanchez-Garcia M."/>
            <person name="Camarero S."/>
            <person name="Miyauchi S."/>
            <person name="Serrano A."/>
            <person name="Linde D."/>
            <person name="Babiker R."/>
            <person name="Drula E."/>
            <person name="Ayuso-Fernandez I."/>
            <person name="Pacheco R."/>
            <person name="Padilla G."/>
            <person name="Ferreira P."/>
            <person name="Barriuso J."/>
            <person name="Kellner H."/>
            <person name="Castanera R."/>
            <person name="Alfaro M."/>
            <person name="Ramirez L."/>
            <person name="Pisabarro A.G."/>
            <person name="Kuo A."/>
            <person name="Tritt A."/>
            <person name="Lipzen A."/>
            <person name="He G."/>
            <person name="Yan M."/>
            <person name="Ng V."/>
            <person name="Cullen D."/>
            <person name="Martin F."/>
            <person name="Rosso M.-N."/>
            <person name="Henrissat B."/>
            <person name="Hibbett D."/>
            <person name="Martinez A.T."/>
            <person name="Grigoriev I.V."/>
        </authorList>
    </citation>
    <scope>NUCLEOTIDE SEQUENCE</scope>
    <source>
        <strain evidence="2">CIRM-BRFM 674</strain>
    </source>
</reference>
<name>A0A9P5Z016_9AGAR</name>
<dbReference type="InterPro" id="IPR036047">
    <property type="entry name" value="F-box-like_dom_sf"/>
</dbReference>
<feature type="domain" description="F-box" evidence="1">
    <location>
        <begin position="79"/>
        <end position="128"/>
    </location>
</feature>
<keyword evidence="3" id="KW-1185">Reference proteome</keyword>
<dbReference type="Gene3D" id="1.20.1280.50">
    <property type="match status" value="1"/>
</dbReference>
<dbReference type="OrthoDB" id="2322499at2759"/>
<evidence type="ECO:0000259" key="1">
    <source>
        <dbReference type="PROSITE" id="PS50181"/>
    </source>
</evidence>
<evidence type="ECO:0000313" key="2">
    <source>
        <dbReference type="EMBL" id="KAF9477185.1"/>
    </source>
</evidence>
<dbReference type="EMBL" id="MU155269">
    <property type="protein sequence ID" value="KAF9477185.1"/>
    <property type="molecule type" value="Genomic_DNA"/>
</dbReference>
<dbReference type="PROSITE" id="PS50181">
    <property type="entry name" value="FBOX"/>
    <property type="match status" value="1"/>
</dbReference>
<evidence type="ECO:0000313" key="3">
    <source>
        <dbReference type="Proteomes" id="UP000807469"/>
    </source>
</evidence>
<comment type="caution">
    <text evidence="2">The sequence shown here is derived from an EMBL/GenBank/DDBJ whole genome shotgun (WGS) entry which is preliminary data.</text>
</comment>
<protein>
    <recommendedName>
        <fullName evidence="1">F-box domain-containing protein</fullName>
    </recommendedName>
</protein>
<organism evidence="2 3">
    <name type="scientific">Pholiota conissans</name>
    <dbReference type="NCBI Taxonomy" id="109636"/>
    <lineage>
        <taxon>Eukaryota</taxon>
        <taxon>Fungi</taxon>
        <taxon>Dikarya</taxon>
        <taxon>Basidiomycota</taxon>
        <taxon>Agaricomycotina</taxon>
        <taxon>Agaricomycetes</taxon>
        <taxon>Agaricomycetidae</taxon>
        <taxon>Agaricales</taxon>
        <taxon>Agaricineae</taxon>
        <taxon>Strophariaceae</taxon>
        <taxon>Pholiota</taxon>
    </lineage>
</organism>
<dbReference type="InterPro" id="IPR001810">
    <property type="entry name" value="F-box_dom"/>
</dbReference>
<dbReference type="AlphaFoldDB" id="A0A9P5Z016"/>